<evidence type="ECO:0000313" key="9">
    <source>
        <dbReference type="Proteomes" id="UP000245539"/>
    </source>
</evidence>
<feature type="transmembrane region" description="Helical" evidence="6">
    <location>
        <begin position="40"/>
        <end position="62"/>
    </location>
</feature>
<feature type="transmembrane region" description="Helical" evidence="6">
    <location>
        <begin position="105"/>
        <end position="123"/>
    </location>
</feature>
<evidence type="ECO:0000256" key="4">
    <source>
        <dbReference type="ARBA" id="ARBA00022989"/>
    </source>
</evidence>
<evidence type="ECO:0000256" key="3">
    <source>
        <dbReference type="ARBA" id="ARBA00022692"/>
    </source>
</evidence>
<dbReference type="EMBL" id="QGKM01000114">
    <property type="protein sequence ID" value="PWQ92148.1"/>
    <property type="molecule type" value="Genomic_DNA"/>
</dbReference>
<evidence type="ECO:0000259" key="7">
    <source>
        <dbReference type="Pfam" id="PF00892"/>
    </source>
</evidence>
<feature type="transmembrane region" description="Helical" evidence="6">
    <location>
        <begin position="74"/>
        <end position="93"/>
    </location>
</feature>
<keyword evidence="4 6" id="KW-1133">Transmembrane helix</keyword>
<feature type="transmembrane region" description="Helical" evidence="6">
    <location>
        <begin position="189"/>
        <end position="212"/>
    </location>
</feature>
<proteinExistence type="predicted"/>
<evidence type="ECO:0000313" key="8">
    <source>
        <dbReference type="EMBL" id="PWQ92148.1"/>
    </source>
</evidence>
<reference evidence="8 9" key="1">
    <citation type="submission" date="2018-05" db="EMBL/GenBank/DDBJ databases">
        <title>Leucothrix arctica sp. nov., isolated from Arctic seawater.</title>
        <authorList>
            <person name="Choi A."/>
            <person name="Baek K."/>
        </authorList>
    </citation>
    <scope>NUCLEOTIDE SEQUENCE [LARGE SCALE GENOMIC DNA]</scope>
    <source>
        <strain evidence="8 9">JCM 18388</strain>
    </source>
</reference>
<evidence type="ECO:0000256" key="1">
    <source>
        <dbReference type="ARBA" id="ARBA00004651"/>
    </source>
</evidence>
<keyword evidence="3 6" id="KW-0812">Transmembrane</keyword>
<sequence length="298" mass="32642">MLQLSQQGKAYAFGLAAVLCWSTVATAFKLSLQYLTTAQLLLYASLSSWLFLATILLVKGRLKSVFSVPLQQYKYALFFGAINPLIYYLILFQAYKLLPAQEAQILNYSWALTLTLLAIPILGHKLKLQEAIAALVCYSGVLVIATRGDVLGLEFSNIAGVAWALLSTILWALYWLLNTRQKGDPLNILFLNFSCALPMIIIYCAVTGELVAVPWQGIAGAVYVGVFEMGLSFIFWLTAMRLTNSTASIANLIFISPILSLVIISVLLEEPILKSTVIGLVLILGGLLIQKIKGKSEV</sequence>
<gene>
    <name evidence="8" type="ORF">DKW60_22665</name>
</gene>
<feature type="domain" description="EamA" evidence="7">
    <location>
        <begin position="10"/>
        <end position="145"/>
    </location>
</feature>
<evidence type="ECO:0000256" key="5">
    <source>
        <dbReference type="ARBA" id="ARBA00023136"/>
    </source>
</evidence>
<dbReference type="Proteomes" id="UP000245539">
    <property type="component" value="Unassembled WGS sequence"/>
</dbReference>
<evidence type="ECO:0000256" key="2">
    <source>
        <dbReference type="ARBA" id="ARBA00022475"/>
    </source>
</evidence>
<dbReference type="RefSeq" id="WP_109839932.1">
    <property type="nucleotide sequence ID" value="NZ_QGKM01000114.1"/>
</dbReference>
<feature type="transmembrane region" description="Helical" evidence="6">
    <location>
        <begin position="272"/>
        <end position="289"/>
    </location>
</feature>
<dbReference type="InterPro" id="IPR037185">
    <property type="entry name" value="EmrE-like"/>
</dbReference>
<feature type="transmembrane region" description="Helical" evidence="6">
    <location>
        <begin position="218"/>
        <end position="237"/>
    </location>
</feature>
<feature type="transmembrane region" description="Helical" evidence="6">
    <location>
        <begin position="12"/>
        <end position="34"/>
    </location>
</feature>
<evidence type="ECO:0000256" key="6">
    <source>
        <dbReference type="SAM" id="Phobius"/>
    </source>
</evidence>
<feature type="transmembrane region" description="Helical" evidence="6">
    <location>
        <begin position="249"/>
        <end position="266"/>
    </location>
</feature>
<dbReference type="GO" id="GO:0005886">
    <property type="term" value="C:plasma membrane"/>
    <property type="evidence" value="ECO:0007669"/>
    <property type="project" value="UniProtKB-SubCell"/>
</dbReference>
<feature type="domain" description="EamA" evidence="7">
    <location>
        <begin position="159"/>
        <end position="289"/>
    </location>
</feature>
<dbReference type="OrthoDB" id="5729944at2"/>
<comment type="caution">
    <text evidence="8">The sequence shown here is derived from an EMBL/GenBank/DDBJ whole genome shotgun (WGS) entry which is preliminary data.</text>
</comment>
<dbReference type="InterPro" id="IPR050638">
    <property type="entry name" value="AA-Vitamin_Transporters"/>
</dbReference>
<dbReference type="InterPro" id="IPR000620">
    <property type="entry name" value="EamA_dom"/>
</dbReference>
<dbReference type="Pfam" id="PF00892">
    <property type="entry name" value="EamA"/>
    <property type="match status" value="2"/>
</dbReference>
<organism evidence="8 9">
    <name type="scientific">Leucothrix pacifica</name>
    <dbReference type="NCBI Taxonomy" id="1247513"/>
    <lineage>
        <taxon>Bacteria</taxon>
        <taxon>Pseudomonadati</taxon>
        <taxon>Pseudomonadota</taxon>
        <taxon>Gammaproteobacteria</taxon>
        <taxon>Thiotrichales</taxon>
        <taxon>Thiotrichaceae</taxon>
        <taxon>Leucothrix</taxon>
    </lineage>
</organism>
<dbReference type="AlphaFoldDB" id="A0A317C0R8"/>
<feature type="transmembrane region" description="Helical" evidence="6">
    <location>
        <begin position="158"/>
        <end position="177"/>
    </location>
</feature>
<dbReference type="PANTHER" id="PTHR32322">
    <property type="entry name" value="INNER MEMBRANE TRANSPORTER"/>
    <property type="match status" value="1"/>
</dbReference>
<dbReference type="SUPFAM" id="SSF103481">
    <property type="entry name" value="Multidrug resistance efflux transporter EmrE"/>
    <property type="match status" value="2"/>
</dbReference>
<protein>
    <submittedName>
        <fullName evidence="8">EamA family transporter</fullName>
    </submittedName>
</protein>
<keyword evidence="9" id="KW-1185">Reference proteome</keyword>
<keyword evidence="5 6" id="KW-0472">Membrane</keyword>
<dbReference type="PANTHER" id="PTHR32322:SF18">
    <property type="entry name" value="S-ADENOSYLMETHIONINE_S-ADENOSYLHOMOCYSTEINE TRANSPORTER"/>
    <property type="match status" value="1"/>
</dbReference>
<keyword evidence="2" id="KW-1003">Cell membrane</keyword>
<accession>A0A317C0R8</accession>
<name>A0A317C0R8_9GAMM</name>
<comment type="subcellular location">
    <subcellularLocation>
        <location evidence="1">Cell membrane</location>
        <topology evidence="1">Multi-pass membrane protein</topology>
    </subcellularLocation>
</comment>